<proteinExistence type="predicted"/>
<gene>
    <name evidence="1" type="ORF">Drose_05755</name>
</gene>
<dbReference type="EMBL" id="CP073721">
    <property type="protein sequence ID" value="UWZ37775.1"/>
    <property type="molecule type" value="Genomic_DNA"/>
</dbReference>
<reference evidence="1" key="1">
    <citation type="submission" date="2021-04" db="EMBL/GenBank/DDBJ databases">
        <title>Biosynthetic gene clusters of Dactylosporangioum roseum.</title>
        <authorList>
            <person name="Hartkoorn R.C."/>
            <person name="Beaudoing E."/>
            <person name="Hot D."/>
            <person name="Moureu S."/>
        </authorList>
    </citation>
    <scope>NUCLEOTIDE SEQUENCE</scope>
    <source>
        <strain evidence="1">NRRL B-16295</strain>
    </source>
</reference>
<name>A0ABY5Z6V5_9ACTN</name>
<dbReference type="Proteomes" id="UP001058271">
    <property type="component" value="Chromosome"/>
</dbReference>
<dbReference type="RefSeq" id="WP_260727138.1">
    <property type="nucleotide sequence ID" value="NZ_BAAABS010000033.1"/>
</dbReference>
<protein>
    <submittedName>
        <fullName evidence="1">Uncharacterized protein</fullName>
    </submittedName>
</protein>
<organism evidence="1 2">
    <name type="scientific">Dactylosporangium roseum</name>
    <dbReference type="NCBI Taxonomy" id="47989"/>
    <lineage>
        <taxon>Bacteria</taxon>
        <taxon>Bacillati</taxon>
        <taxon>Actinomycetota</taxon>
        <taxon>Actinomycetes</taxon>
        <taxon>Micromonosporales</taxon>
        <taxon>Micromonosporaceae</taxon>
        <taxon>Dactylosporangium</taxon>
    </lineage>
</organism>
<keyword evidence="2" id="KW-1185">Reference proteome</keyword>
<accession>A0ABY5Z6V5</accession>
<evidence type="ECO:0000313" key="2">
    <source>
        <dbReference type="Proteomes" id="UP001058271"/>
    </source>
</evidence>
<sequence>MSSGTYLSGFAGLLRRWADRISPETAPRGPVASFTFEHEEGIRFRDDGRGCPLWYLGDADYERAHTEANTRHVRVDWRSMTVTHPGGER</sequence>
<evidence type="ECO:0000313" key="1">
    <source>
        <dbReference type="EMBL" id="UWZ37775.1"/>
    </source>
</evidence>